<gene>
    <name evidence="3" type="ORF">CLAU1311_LOCUS2923</name>
</gene>
<dbReference type="EMBL" id="HBHU01004518">
    <property type="protein sequence ID" value="CAE0016129.1"/>
    <property type="molecule type" value="Transcribed_RNA"/>
</dbReference>
<evidence type="ECO:0000313" key="3">
    <source>
        <dbReference type="EMBL" id="CAE0016129.1"/>
    </source>
</evidence>
<organism evidence="3">
    <name type="scientific">Chloropicon laureae</name>
    <dbReference type="NCBI Taxonomy" id="464258"/>
    <lineage>
        <taxon>Eukaryota</taxon>
        <taxon>Viridiplantae</taxon>
        <taxon>Chlorophyta</taxon>
        <taxon>Chloropicophyceae</taxon>
        <taxon>Chloropicales</taxon>
        <taxon>Chloropicaceae</taxon>
        <taxon>Chloropicon</taxon>
    </lineage>
</organism>
<dbReference type="PANTHER" id="PTHR33877">
    <property type="entry name" value="SLL1193 PROTEIN"/>
    <property type="match status" value="1"/>
</dbReference>
<feature type="region of interest" description="Disordered" evidence="1">
    <location>
        <begin position="21"/>
        <end position="68"/>
    </location>
</feature>
<proteinExistence type="predicted"/>
<evidence type="ECO:0000256" key="1">
    <source>
        <dbReference type="SAM" id="MobiDB-lite"/>
    </source>
</evidence>
<feature type="domain" description="HNH nuclease" evidence="2">
    <location>
        <begin position="166"/>
        <end position="216"/>
    </location>
</feature>
<reference evidence="3" key="1">
    <citation type="submission" date="2021-01" db="EMBL/GenBank/DDBJ databases">
        <authorList>
            <person name="Corre E."/>
            <person name="Pelletier E."/>
            <person name="Niang G."/>
            <person name="Scheremetjew M."/>
            <person name="Finn R."/>
            <person name="Kale V."/>
            <person name="Holt S."/>
            <person name="Cochrane G."/>
            <person name="Meng A."/>
            <person name="Brown T."/>
            <person name="Cohen L."/>
        </authorList>
    </citation>
    <scope>NUCLEOTIDE SEQUENCE</scope>
    <source>
        <strain evidence="3">RCC856</strain>
    </source>
</reference>
<evidence type="ECO:0000259" key="2">
    <source>
        <dbReference type="SMART" id="SM00507"/>
    </source>
</evidence>
<dbReference type="CDD" id="cd00085">
    <property type="entry name" value="HNHc"/>
    <property type="match status" value="1"/>
</dbReference>
<dbReference type="Gene3D" id="1.10.30.50">
    <property type="match status" value="1"/>
</dbReference>
<dbReference type="AlphaFoldDB" id="A0A7S2Z1D6"/>
<sequence>MRLVRNCGLAGSSRRLRTATTTCHAHSGHGGHPHRDHPHHGDFGHAANTNRKHDDLSGSARAQASASYLAPPQVGVDTGAGRDMSNVSNDQLSQFRALVLDVSYRPIDTLPWTRAVVLDYFDKVDVLEYYDSFVRSAREHHYLPAVLVIPRYVKKIAGALEKGVPLTRKNVYARDHHECQYCSSKKNLTLDHVIPTSKGGGTTWDNLVAACNKCNQQKGDKLLKDLKGKMKLKRAPKQPSHYELSSYMIRAHAVNGANGSGVAPKEWQDYLPPGAKDTLTFEDF</sequence>
<accession>A0A7S2Z1D6</accession>
<dbReference type="PANTHER" id="PTHR33877:SF2">
    <property type="entry name" value="OS07G0170200 PROTEIN"/>
    <property type="match status" value="1"/>
</dbReference>
<dbReference type="Pfam" id="PF14279">
    <property type="entry name" value="HNH_5"/>
    <property type="match status" value="1"/>
</dbReference>
<protein>
    <recommendedName>
        <fullName evidence="2">HNH nuclease domain-containing protein</fullName>
    </recommendedName>
</protein>
<dbReference type="InterPro" id="IPR003615">
    <property type="entry name" value="HNH_nuc"/>
</dbReference>
<dbReference type="InterPro" id="IPR052892">
    <property type="entry name" value="NA-targeting_endonuclease"/>
</dbReference>
<dbReference type="SMART" id="SM00507">
    <property type="entry name" value="HNHc"/>
    <property type="match status" value="1"/>
</dbReference>
<name>A0A7S2Z1D6_9CHLO</name>
<dbReference type="InterPro" id="IPR029471">
    <property type="entry name" value="HNH_5"/>
</dbReference>
<feature type="compositionally biased region" description="Basic residues" evidence="1">
    <location>
        <begin position="26"/>
        <end position="38"/>
    </location>
</feature>